<feature type="region of interest" description="Disordered" evidence="9">
    <location>
        <begin position="853"/>
        <end position="884"/>
    </location>
</feature>
<dbReference type="PANTHER" id="PTHR47660:SF2">
    <property type="entry name" value="TRANSCRIPTION FACTOR WITH C2H2 AND ZN(2)-CYS(6) DNA BINDING DOMAIN (EUROFUNG)"/>
    <property type="match status" value="1"/>
</dbReference>
<feature type="region of interest" description="Disordered" evidence="9">
    <location>
        <begin position="179"/>
        <end position="210"/>
    </location>
</feature>
<dbReference type="Gene3D" id="3.30.160.60">
    <property type="entry name" value="Classic Zinc Finger"/>
    <property type="match status" value="2"/>
</dbReference>
<dbReference type="PROSITE" id="PS50048">
    <property type="entry name" value="ZN2_CY6_FUNGAL_2"/>
    <property type="match status" value="1"/>
</dbReference>
<feature type="domain" description="C2H2-type" evidence="11">
    <location>
        <begin position="30"/>
        <end position="58"/>
    </location>
</feature>
<dbReference type="InParanoid" id="A0A2T3ACQ7"/>
<gene>
    <name evidence="12" type="ORF">BD289DRAFT_466404</name>
</gene>
<evidence type="ECO:0000259" key="10">
    <source>
        <dbReference type="PROSITE" id="PS50048"/>
    </source>
</evidence>
<feature type="compositionally biased region" description="Low complexity" evidence="9">
    <location>
        <begin position="179"/>
        <end position="195"/>
    </location>
</feature>
<evidence type="ECO:0000256" key="8">
    <source>
        <dbReference type="PROSITE-ProRule" id="PRU00042"/>
    </source>
</evidence>
<evidence type="ECO:0000256" key="7">
    <source>
        <dbReference type="ARBA" id="ARBA00023242"/>
    </source>
</evidence>
<dbReference type="Gene3D" id="4.10.240.10">
    <property type="entry name" value="Zn(2)-C6 fungal-type DNA-binding domain"/>
    <property type="match status" value="1"/>
</dbReference>
<keyword evidence="5" id="KW-0805">Transcription regulation</keyword>
<evidence type="ECO:0000256" key="1">
    <source>
        <dbReference type="ARBA" id="ARBA00022723"/>
    </source>
</evidence>
<keyword evidence="2" id="KW-0677">Repeat</keyword>
<dbReference type="AlphaFoldDB" id="A0A2T3ACQ7"/>
<dbReference type="Pfam" id="PF00172">
    <property type="entry name" value="Zn_clus"/>
    <property type="match status" value="1"/>
</dbReference>
<keyword evidence="7" id="KW-0539">Nucleus</keyword>
<evidence type="ECO:0000256" key="4">
    <source>
        <dbReference type="ARBA" id="ARBA00022833"/>
    </source>
</evidence>
<evidence type="ECO:0000256" key="3">
    <source>
        <dbReference type="ARBA" id="ARBA00022771"/>
    </source>
</evidence>
<feature type="region of interest" description="Disordered" evidence="9">
    <location>
        <begin position="1004"/>
        <end position="1052"/>
    </location>
</feature>
<dbReference type="Pfam" id="PF00096">
    <property type="entry name" value="zf-C2H2"/>
    <property type="match status" value="1"/>
</dbReference>
<dbReference type="InterPro" id="IPR036864">
    <property type="entry name" value="Zn2-C6_fun-type_DNA-bd_sf"/>
</dbReference>
<proteinExistence type="predicted"/>
<organism evidence="12 13">
    <name type="scientific">Coniella lustricola</name>
    <dbReference type="NCBI Taxonomy" id="2025994"/>
    <lineage>
        <taxon>Eukaryota</taxon>
        <taxon>Fungi</taxon>
        <taxon>Dikarya</taxon>
        <taxon>Ascomycota</taxon>
        <taxon>Pezizomycotina</taxon>
        <taxon>Sordariomycetes</taxon>
        <taxon>Sordariomycetidae</taxon>
        <taxon>Diaporthales</taxon>
        <taxon>Schizoparmaceae</taxon>
        <taxon>Coniella</taxon>
    </lineage>
</organism>
<sequence length="1158" mass="124435">MVFCAYCGKSFTRKEHLERHIPSHTNVKPHRCSACQLSFSRRDLLQRHHSTYHEARDPMDPLPGGVPTVAGRTPIACQNCASAKTGCDKRVPCSRCADKNLPCAARFARRSSKAAARAAQARGSISGDGQSTIATVQGQAGAPLMMDVDQEMAHVGAGEAGGPGVVSIDSSKLQMASCLSSSSSSSSSSLGRVSSDQGHGDFSPDDCPSPHSKLDIMHDFMPLGTEYAAAAAPHELSYSDLVVWPEYPVDLTAPESIYHPQAAIHHHLRPDMTTLPAFGDFSDVSETMTVSTSSRASVHTRGTSIISTATTAADHIEPGLKAMTMNSNSNDRINMRLIASNETIIPEFDVVIAGEDSWPLARCNPPPVSGMCPRTAIVHLEALEQKCKQDSTWDSLEMYLSSSDTASCSFTQRQQCGSVVAINSRTRDKMTALTQSFLHKALAVHRSGSSSNSTSSFQSYYGMNSMNSGNGPCSFLLLPPNSVLEHFLDRHVRSTAGHYYPMAHAMQVDANEMMNDRQEQPLVSCSLSLMSLLLMIAQGAASMPLEEARFLAAGLAETCRITLSDMFERDIELSADPSLLRSALLWTNVGAWSGDKWQMDLAMSQRGTYLSMLKHAGMLEPQPSMIPTFTDATSPDLQWRTWTHREAQNRLVYNWVTTDLEMSLFHDTSPLLSISELHCPLPSPEMLWTASNAEQWLAGIQTLYGRRTHNLSPQLLLLTPPSSLTPSLYDLFQDFLHDKLSCSSSSSAATRGNGKTGGSSGSSTGNSNNNNSNNSLSPQQMRLLLHPLQAMLCHLRQLMSCFSDVLGGGCARRSIAAGATRGITKASVHSQLEEVQALLQRWYELAVGAVNSPASSSPSSSSSSSSQNTTSHNNNNSNQPNRSEADMAAARCNLALYHLISLNAVTNFREVERLARKEGFEHHVAPGTANGKKATTNITHWELGLRHKRCIQQREEAIFHCGQVLRWLRSVPAEGAHRPSWWSTAVYRVVLVLWTDGIGRLDPSFKTTNHTTTATAPSTTSPMIASTSSHGVNSDNPNGAGGNAAGPSPECPGPSSLANMVFVDQLAPENPAIISYLWNGEGTAAVTGVPDGSSSSMVDLDSPPDVLDLGISLLKQGGGASASSTRIGDGLQRKLATLAGNWRLDSIGNGTGGGGVGL</sequence>
<feature type="domain" description="Zn(2)-C6 fungal-type" evidence="10">
    <location>
        <begin position="76"/>
        <end position="103"/>
    </location>
</feature>
<dbReference type="InterPro" id="IPR001138">
    <property type="entry name" value="Zn2Cys6_DnaBD"/>
</dbReference>
<evidence type="ECO:0000256" key="6">
    <source>
        <dbReference type="ARBA" id="ARBA00023163"/>
    </source>
</evidence>
<dbReference type="CDD" id="cd00067">
    <property type="entry name" value="GAL4"/>
    <property type="match status" value="1"/>
</dbReference>
<feature type="compositionally biased region" description="Low complexity" evidence="9">
    <location>
        <begin position="761"/>
        <end position="777"/>
    </location>
</feature>
<dbReference type="SMART" id="SM00355">
    <property type="entry name" value="ZnF_C2H2"/>
    <property type="match status" value="2"/>
</dbReference>
<feature type="region of interest" description="Disordered" evidence="9">
    <location>
        <begin position="743"/>
        <end position="777"/>
    </location>
</feature>
<feature type="domain" description="C2H2-type" evidence="11">
    <location>
        <begin position="2"/>
        <end position="29"/>
    </location>
</feature>
<dbReference type="PANTHER" id="PTHR47660">
    <property type="entry name" value="TRANSCRIPTION FACTOR WITH C2H2 AND ZN(2)-CYS(6) DNA BINDING DOMAIN (EUROFUNG)-RELATED-RELATED"/>
    <property type="match status" value="1"/>
</dbReference>
<feature type="compositionally biased region" description="Low complexity" evidence="9">
    <location>
        <begin position="1007"/>
        <end position="1029"/>
    </location>
</feature>
<evidence type="ECO:0000313" key="12">
    <source>
        <dbReference type="EMBL" id="PSR92007.1"/>
    </source>
</evidence>
<keyword evidence="6" id="KW-0804">Transcription</keyword>
<reference evidence="12 13" key="1">
    <citation type="journal article" date="2018" name="Mycol. Prog.">
        <title>Coniella lustricola, a new species from submerged detritus.</title>
        <authorList>
            <person name="Raudabaugh D.B."/>
            <person name="Iturriaga T."/>
            <person name="Carver A."/>
            <person name="Mondo S."/>
            <person name="Pangilinan J."/>
            <person name="Lipzen A."/>
            <person name="He G."/>
            <person name="Amirebrahimi M."/>
            <person name="Grigoriev I.V."/>
            <person name="Miller A.N."/>
        </authorList>
    </citation>
    <scope>NUCLEOTIDE SEQUENCE [LARGE SCALE GENOMIC DNA]</scope>
    <source>
        <strain evidence="12 13">B22-T-1</strain>
    </source>
</reference>
<evidence type="ECO:0000256" key="2">
    <source>
        <dbReference type="ARBA" id="ARBA00022737"/>
    </source>
</evidence>
<dbReference type="SUPFAM" id="SSF57701">
    <property type="entry name" value="Zn2/Cys6 DNA-binding domain"/>
    <property type="match status" value="1"/>
</dbReference>
<dbReference type="SUPFAM" id="SSF57667">
    <property type="entry name" value="beta-beta-alpha zinc fingers"/>
    <property type="match status" value="1"/>
</dbReference>
<dbReference type="OrthoDB" id="40579at2759"/>
<dbReference type="InterPro" id="IPR013087">
    <property type="entry name" value="Znf_C2H2_type"/>
</dbReference>
<dbReference type="GO" id="GO:0000981">
    <property type="term" value="F:DNA-binding transcription factor activity, RNA polymerase II-specific"/>
    <property type="evidence" value="ECO:0007669"/>
    <property type="project" value="InterPro"/>
</dbReference>
<feature type="compositionally biased region" description="Low complexity" evidence="9">
    <location>
        <begin position="853"/>
        <end position="882"/>
    </location>
</feature>
<evidence type="ECO:0000313" key="13">
    <source>
        <dbReference type="Proteomes" id="UP000241462"/>
    </source>
</evidence>
<keyword evidence="1" id="KW-0479">Metal-binding</keyword>
<evidence type="ECO:0000256" key="5">
    <source>
        <dbReference type="ARBA" id="ARBA00023015"/>
    </source>
</evidence>
<dbReference type="PROSITE" id="PS00463">
    <property type="entry name" value="ZN2_CY6_FUNGAL_1"/>
    <property type="match status" value="1"/>
</dbReference>
<dbReference type="EMBL" id="KZ678412">
    <property type="protein sequence ID" value="PSR92007.1"/>
    <property type="molecule type" value="Genomic_DNA"/>
</dbReference>
<evidence type="ECO:0000256" key="9">
    <source>
        <dbReference type="SAM" id="MobiDB-lite"/>
    </source>
</evidence>
<keyword evidence="13" id="KW-1185">Reference proteome</keyword>
<evidence type="ECO:0000259" key="11">
    <source>
        <dbReference type="PROSITE" id="PS50157"/>
    </source>
</evidence>
<dbReference type="PROSITE" id="PS00028">
    <property type="entry name" value="ZINC_FINGER_C2H2_1"/>
    <property type="match status" value="2"/>
</dbReference>
<keyword evidence="3 8" id="KW-0863">Zinc-finger</keyword>
<dbReference type="InterPro" id="IPR036236">
    <property type="entry name" value="Znf_C2H2_sf"/>
</dbReference>
<keyword evidence="4" id="KW-0862">Zinc</keyword>
<protein>
    <recommendedName>
        <fullName evidence="14">Fungal-specific transcription factor domain-domain-containing protein</fullName>
    </recommendedName>
</protein>
<dbReference type="PROSITE" id="PS50157">
    <property type="entry name" value="ZINC_FINGER_C2H2_2"/>
    <property type="match status" value="2"/>
</dbReference>
<dbReference type="STRING" id="2025994.A0A2T3ACQ7"/>
<name>A0A2T3ACQ7_9PEZI</name>
<accession>A0A2T3ACQ7</accession>
<dbReference type="FunFam" id="3.30.160.60:FF:000100">
    <property type="entry name" value="Zinc finger 45-like"/>
    <property type="match status" value="1"/>
</dbReference>
<evidence type="ECO:0008006" key="14">
    <source>
        <dbReference type="Google" id="ProtNLM"/>
    </source>
</evidence>
<dbReference type="GO" id="GO:0008270">
    <property type="term" value="F:zinc ion binding"/>
    <property type="evidence" value="ECO:0007669"/>
    <property type="project" value="UniProtKB-KW"/>
</dbReference>
<dbReference type="Proteomes" id="UP000241462">
    <property type="component" value="Unassembled WGS sequence"/>
</dbReference>